<feature type="region of interest" description="Disordered" evidence="2">
    <location>
        <begin position="517"/>
        <end position="573"/>
    </location>
</feature>
<evidence type="ECO:0000256" key="2">
    <source>
        <dbReference type="SAM" id="MobiDB-lite"/>
    </source>
</evidence>
<keyword evidence="4" id="KW-1185">Reference proteome</keyword>
<dbReference type="InterPro" id="IPR007307">
    <property type="entry name" value="Ltv1"/>
</dbReference>
<organism evidence="3 4">
    <name type="scientific">Striga asiatica</name>
    <name type="common">Asiatic witchweed</name>
    <name type="synonym">Buchnera asiatica</name>
    <dbReference type="NCBI Taxonomy" id="4170"/>
    <lineage>
        <taxon>Eukaryota</taxon>
        <taxon>Viridiplantae</taxon>
        <taxon>Streptophyta</taxon>
        <taxon>Embryophyta</taxon>
        <taxon>Tracheophyta</taxon>
        <taxon>Spermatophyta</taxon>
        <taxon>Magnoliopsida</taxon>
        <taxon>eudicotyledons</taxon>
        <taxon>Gunneridae</taxon>
        <taxon>Pentapetalae</taxon>
        <taxon>asterids</taxon>
        <taxon>lamiids</taxon>
        <taxon>Lamiales</taxon>
        <taxon>Orobanchaceae</taxon>
        <taxon>Buchnereae</taxon>
        <taxon>Striga</taxon>
    </lineage>
</organism>
<dbReference type="PANTHER" id="PTHR21531:SF0">
    <property type="entry name" value="PROTEIN LTV1 HOMOLOG"/>
    <property type="match status" value="1"/>
</dbReference>
<protein>
    <submittedName>
        <fullName evidence="3">LTV1-like protein</fullName>
    </submittedName>
</protein>
<dbReference type="GO" id="GO:0005634">
    <property type="term" value="C:nucleus"/>
    <property type="evidence" value="ECO:0007669"/>
    <property type="project" value="TreeGrafter"/>
</dbReference>
<dbReference type="Proteomes" id="UP000325081">
    <property type="component" value="Unassembled WGS sequence"/>
</dbReference>
<sequence length="607" mass="68459">MKPVFALVLAQRRAVEEEEAIFCNSSDRDKHGWGNKPYFFGFPSGRKGLETPLPFEIRPFSTELQFPPAEGRKEPYLQDMGRKKKFIDKKKSATFQLMARDTSDPNYSPDPSGDRVFVRVDDNDYAPESFNEGGPDDNHLTSNPDSIFADAPEDSDDDDYVAKNFGGVQNRKAQTNALPDHVRKEILELGFPDDGYNYLAHLREIKNTGGGSTYYQNPKADFVQLPRDVKAYDASRVEISKINDVSEEKSIYNVASKTFGVRLQKVVDPDVAAMLEDGASSKYASDIEDLEEDFVVCANLLDGPAGEENDEKLIFAAGSNSDHVKSRDLGASGAKEEERNVSALDSEKPRVRRPLDEHFDLLELQEYGADSEEEEEEEYDRYMDDEDNNQEILTEKLNSAFKDCPSGLLRLGGAVEENEPPEPTPEVIQRCREYAEKYENDDNDLEEVLVEESSDESEVWDCETIVTTYSTLDNHPGKIGAPEARRRKKKLADELLSGASVDPTRAVIALKGKEKLPVDFLPPRGKKQQGEKTKDERDVSEKRGDVLKQKPRCQESKEEKKERKSAVKLERREARLMKKEMKGLYKSEAHRAQKVAAFTGPSSIHLM</sequence>
<comment type="similarity">
    <text evidence="1">Belongs to the LTV1 family.</text>
</comment>
<dbReference type="AlphaFoldDB" id="A0A5A7QIX2"/>
<name>A0A5A7QIX2_STRAF</name>
<dbReference type="GO" id="GO:0000056">
    <property type="term" value="P:ribosomal small subunit export from nucleus"/>
    <property type="evidence" value="ECO:0007669"/>
    <property type="project" value="TreeGrafter"/>
</dbReference>
<dbReference type="GO" id="GO:0042274">
    <property type="term" value="P:ribosomal small subunit biogenesis"/>
    <property type="evidence" value="ECO:0007669"/>
    <property type="project" value="InterPro"/>
</dbReference>
<dbReference type="GO" id="GO:0030688">
    <property type="term" value="C:preribosome, small subunit precursor"/>
    <property type="evidence" value="ECO:0007669"/>
    <property type="project" value="TreeGrafter"/>
</dbReference>
<comment type="caution">
    <text evidence="3">The sequence shown here is derived from an EMBL/GenBank/DDBJ whole genome shotgun (WGS) entry which is preliminary data.</text>
</comment>
<accession>A0A5A7QIX2</accession>
<feature type="compositionally biased region" description="Basic and acidic residues" evidence="2">
    <location>
        <begin position="528"/>
        <end position="573"/>
    </location>
</feature>
<proteinExistence type="inferred from homology"/>
<feature type="region of interest" description="Disordered" evidence="2">
    <location>
        <begin position="325"/>
        <end position="347"/>
    </location>
</feature>
<evidence type="ECO:0000256" key="1">
    <source>
        <dbReference type="ARBA" id="ARBA00009078"/>
    </source>
</evidence>
<dbReference type="EMBL" id="BKCP01007181">
    <property type="protein sequence ID" value="GER44916.1"/>
    <property type="molecule type" value="Genomic_DNA"/>
</dbReference>
<evidence type="ECO:0000313" key="4">
    <source>
        <dbReference type="Proteomes" id="UP000325081"/>
    </source>
</evidence>
<dbReference type="GO" id="GO:0005829">
    <property type="term" value="C:cytosol"/>
    <property type="evidence" value="ECO:0007669"/>
    <property type="project" value="TreeGrafter"/>
</dbReference>
<evidence type="ECO:0000313" key="3">
    <source>
        <dbReference type="EMBL" id="GER44916.1"/>
    </source>
</evidence>
<dbReference type="PANTHER" id="PTHR21531">
    <property type="entry name" value="LOW-TEMPERATURE VIABILITY PROTEIN LTV1-RELATED"/>
    <property type="match status" value="1"/>
</dbReference>
<reference evidence="4" key="1">
    <citation type="journal article" date="2019" name="Curr. Biol.">
        <title>Genome Sequence of Striga asiatica Provides Insight into the Evolution of Plant Parasitism.</title>
        <authorList>
            <person name="Yoshida S."/>
            <person name="Kim S."/>
            <person name="Wafula E.K."/>
            <person name="Tanskanen J."/>
            <person name="Kim Y.M."/>
            <person name="Honaas L."/>
            <person name="Yang Z."/>
            <person name="Spallek T."/>
            <person name="Conn C.E."/>
            <person name="Ichihashi Y."/>
            <person name="Cheong K."/>
            <person name="Cui S."/>
            <person name="Der J.P."/>
            <person name="Gundlach H."/>
            <person name="Jiao Y."/>
            <person name="Hori C."/>
            <person name="Ishida J.K."/>
            <person name="Kasahara H."/>
            <person name="Kiba T."/>
            <person name="Kim M.S."/>
            <person name="Koo N."/>
            <person name="Laohavisit A."/>
            <person name="Lee Y.H."/>
            <person name="Lumba S."/>
            <person name="McCourt P."/>
            <person name="Mortimer J.C."/>
            <person name="Mutuku J.M."/>
            <person name="Nomura T."/>
            <person name="Sasaki-Sekimoto Y."/>
            <person name="Seto Y."/>
            <person name="Wang Y."/>
            <person name="Wakatake T."/>
            <person name="Sakakibara H."/>
            <person name="Demura T."/>
            <person name="Yamaguchi S."/>
            <person name="Yoneyama K."/>
            <person name="Manabe R.I."/>
            <person name="Nelson D.C."/>
            <person name="Schulman A.H."/>
            <person name="Timko M.P."/>
            <person name="dePamphilis C.W."/>
            <person name="Choi D."/>
            <person name="Shirasu K."/>
        </authorList>
    </citation>
    <scope>NUCLEOTIDE SEQUENCE [LARGE SCALE GENOMIC DNA]</scope>
    <source>
        <strain evidence="4">cv. UVA1</strain>
    </source>
</reference>
<gene>
    <name evidence="3" type="ORF">STAS_21828</name>
</gene>
<feature type="region of interest" description="Disordered" evidence="2">
    <location>
        <begin position="124"/>
        <end position="156"/>
    </location>
</feature>
<dbReference type="OrthoDB" id="5852896at2759"/>